<gene>
    <name evidence="2" type="ORF">WMQ36_21885</name>
</gene>
<feature type="transmembrane region" description="Helical" evidence="1">
    <location>
        <begin position="6"/>
        <end position="24"/>
    </location>
</feature>
<sequence length="160" mass="17991">MSGLGNGAFLMVLILLLAGMALFLRHEQKEAGKRLKSRCTGKTSGTLEYVDRGCYFNGFKLSKHGWGNYMYGPSFVITSHAVYTYSVDGTRYLGIDARNPLTLSGGRNRGEEAEIYYNPHDVTEFYCPSEDRNIIYADLIMAGFAAAVIGIIYYFMYVWK</sequence>
<evidence type="ECO:0000313" key="3">
    <source>
        <dbReference type="Proteomes" id="UP001454086"/>
    </source>
</evidence>
<organism evidence="2 3">
    <name type="scientific">Enterocloster hominis</name>
    <name type="common">ex Hitch et al. 2024</name>
    <dbReference type="NCBI Taxonomy" id="1917870"/>
    <lineage>
        <taxon>Bacteria</taxon>
        <taxon>Bacillati</taxon>
        <taxon>Bacillota</taxon>
        <taxon>Clostridia</taxon>
        <taxon>Lachnospirales</taxon>
        <taxon>Lachnospiraceae</taxon>
        <taxon>Enterocloster</taxon>
    </lineage>
</organism>
<evidence type="ECO:0000313" key="2">
    <source>
        <dbReference type="EMBL" id="MEQ2427620.1"/>
    </source>
</evidence>
<dbReference type="EMBL" id="JBBMFM010000116">
    <property type="protein sequence ID" value="MEQ2427620.1"/>
    <property type="molecule type" value="Genomic_DNA"/>
</dbReference>
<reference evidence="2 3" key="1">
    <citation type="submission" date="2024-03" db="EMBL/GenBank/DDBJ databases">
        <title>Human intestinal bacterial collection.</title>
        <authorList>
            <person name="Pauvert C."/>
            <person name="Hitch T.C.A."/>
            <person name="Clavel T."/>
        </authorList>
    </citation>
    <scope>NUCLEOTIDE SEQUENCE [LARGE SCALE GENOMIC DNA]</scope>
    <source>
        <strain evidence="2 3">CLA-SR-H021</strain>
    </source>
</reference>
<keyword evidence="3" id="KW-1185">Reference proteome</keyword>
<dbReference type="RefSeq" id="WP_040382365.1">
    <property type="nucleotide sequence ID" value="NZ_JBBMFM010000116.1"/>
</dbReference>
<dbReference type="Proteomes" id="UP001454086">
    <property type="component" value="Unassembled WGS sequence"/>
</dbReference>
<evidence type="ECO:0000256" key="1">
    <source>
        <dbReference type="SAM" id="Phobius"/>
    </source>
</evidence>
<keyword evidence="1" id="KW-1133">Transmembrane helix</keyword>
<feature type="transmembrane region" description="Helical" evidence="1">
    <location>
        <begin position="139"/>
        <end position="159"/>
    </location>
</feature>
<name>A0ABV1DC96_9FIRM</name>
<comment type="caution">
    <text evidence="2">The sequence shown here is derived from an EMBL/GenBank/DDBJ whole genome shotgun (WGS) entry which is preliminary data.</text>
</comment>
<accession>A0ABV1DC96</accession>
<keyword evidence="1" id="KW-0812">Transmembrane</keyword>
<protein>
    <submittedName>
        <fullName evidence="2">DUF3592 domain-containing protein</fullName>
    </submittedName>
</protein>
<keyword evidence="1" id="KW-0472">Membrane</keyword>
<proteinExistence type="predicted"/>